<dbReference type="CDD" id="cd06530">
    <property type="entry name" value="S26_SPase_I"/>
    <property type="match status" value="1"/>
</dbReference>
<feature type="transmembrane region" description="Helical" evidence="7">
    <location>
        <begin position="21"/>
        <end position="41"/>
    </location>
</feature>
<dbReference type="EC" id="3.4.21.89" evidence="4 7"/>
<evidence type="ECO:0000256" key="2">
    <source>
        <dbReference type="ARBA" id="ARBA00004401"/>
    </source>
</evidence>
<dbReference type="PROSITE" id="PS00760">
    <property type="entry name" value="SPASE_I_2"/>
    <property type="match status" value="1"/>
</dbReference>
<dbReference type="EMBL" id="SGXF01000004">
    <property type="protein sequence ID" value="RZS94436.1"/>
    <property type="molecule type" value="Genomic_DNA"/>
</dbReference>
<dbReference type="AlphaFoldDB" id="A0A4Q7P3D3"/>
<dbReference type="PRINTS" id="PR00727">
    <property type="entry name" value="LEADERPTASE"/>
</dbReference>
<accession>A0A4Q7P3D3</accession>
<evidence type="ECO:0000256" key="1">
    <source>
        <dbReference type="ARBA" id="ARBA00000677"/>
    </source>
</evidence>
<reference evidence="9 10" key="1">
    <citation type="submission" date="2019-02" db="EMBL/GenBank/DDBJ databases">
        <title>Genomic Encyclopedia of Type Strains, Phase IV (KMG-IV): sequencing the most valuable type-strain genomes for metagenomic binning, comparative biology and taxonomic classification.</title>
        <authorList>
            <person name="Goeker M."/>
        </authorList>
    </citation>
    <scope>NUCLEOTIDE SEQUENCE [LARGE SCALE GENOMIC DNA]</scope>
    <source>
        <strain evidence="9 10">DSM 29486</strain>
    </source>
</reference>
<comment type="subcellular location">
    <subcellularLocation>
        <location evidence="2">Cell membrane</location>
        <topology evidence="2">Single-pass type II membrane protein</topology>
    </subcellularLocation>
    <subcellularLocation>
        <location evidence="7">Membrane</location>
        <topology evidence="7">Single-pass type II membrane protein</topology>
    </subcellularLocation>
</comment>
<proteinExistence type="inferred from homology"/>
<dbReference type="NCBIfam" id="TIGR02227">
    <property type="entry name" value="sigpep_I_bact"/>
    <property type="match status" value="1"/>
</dbReference>
<dbReference type="Pfam" id="PF10502">
    <property type="entry name" value="Peptidase_S26"/>
    <property type="match status" value="1"/>
</dbReference>
<dbReference type="InterPro" id="IPR019757">
    <property type="entry name" value="Pept_S26A_signal_pept_1_Lys-AS"/>
</dbReference>
<dbReference type="SUPFAM" id="SSF51306">
    <property type="entry name" value="LexA/Signal peptidase"/>
    <property type="match status" value="1"/>
</dbReference>
<evidence type="ECO:0000259" key="8">
    <source>
        <dbReference type="Pfam" id="PF10502"/>
    </source>
</evidence>
<evidence type="ECO:0000313" key="9">
    <source>
        <dbReference type="EMBL" id="RZS94436.1"/>
    </source>
</evidence>
<comment type="caution">
    <text evidence="9">The sequence shown here is derived from an EMBL/GenBank/DDBJ whole genome shotgun (WGS) entry which is preliminary data.</text>
</comment>
<feature type="active site" evidence="6">
    <location>
        <position position="49"/>
    </location>
</feature>
<feature type="domain" description="Peptidase S26" evidence="8">
    <location>
        <begin position="19"/>
        <end position="177"/>
    </location>
</feature>
<evidence type="ECO:0000313" key="10">
    <source>
        <dbReference type="Proteomes" id="UP000292927"/>
    </source>
</evidence>
<evidence type="ECO:0000256" key="7">
    <source>
        <dbReference type="RuleBase" id="RU362042"/>
    </source>
</evidence>
<evidence type="ECO:0000256" key="4">
    <source>
        <dbReference type="ARBA" id="ARBA00013208"/>
    </source>
</evidence>
<dbReference type="GO" id="GO:0005886">
    <property type="term" value="C:plasma membrane"/>
    <property type="evidence" value="ECO:0007669"/>
    <property type="project" value="UniProtKB-SubCell"/>
</dbReference>
<dbReference type="InterPro" id="IPR036286">
    <property type="entry name" value="LexA/Signal_pep-like_sf"/>
</dbReference>
<gene>
    <name evidence="9" type="ORF">EV209_2278</name>
</gene>
<keyword evidence="7" id="KW-1133">Transmembrane helix</keyword>
<dbReference type="GO" id="GO:0006465">
    <property type="term" value="P:signal peptide processing"/>
    <property type="evidence" value="ECO:0007669"/>
    <property type="project" value="InterPro"/>
</dbReference>
<evidence type="ECO:0000256" key="5">
    <source>
        <dbReference type="ARBA" id="ARBA00022801"/>
    </source>
</evidence>
<organism evidence="9 10">
    <name type="scientific">Cuneatibacter caecimuris</name>
    <dbReference type="NCBI Taxonomy" id="1796618"/>
    <lineage>
        <taxon>Bacteria</taxon>
        <taxon>Bacillati</taxon>
        <taxon>Bacillota</taxon>
        <taxon>Clostridia</taxon>
        <taxon>Lachnospirales</taxon>
        <taxon>Lachnospiraceae</taxon>
        <taxon>Cuneatibacter</taxon>
    </lineage>
</organism>
<dbReference type="Gene3D" id="2.10.109.10">
    <property type="entry name" value="Umud Fragment, subunit A"/>
    <property type="match status" value="1"/>
</dbReference>
<feature type="active site" evidence="6">
    <location>
        <position position="92"/>
    </location>
</feature>
<keyword evidence="5 7" id="KW-0378">Hydrolase</keyword>
<evidence type="ECO:0000256" key="6">
    <source>
        <dbReference type="PIRSR" id="PIRSR600223-1"/>
    </source>
</evidence>
<dbReference type="PANTHER" id="PTHR43390:SF1">
    <property type="entry name" value="CHLOROPLAST PROCESSING PEPTIDASE"/>
    <property type="match status" value="1"/>
</dbReference>
<dbReference type="GO" id="GO:0009003">
    <property type="term" value="F:signal peptidase activity"/>
    <property type="evidence" value="ECO:0007669"/>
    <property type="project" value="UniProtKB-EC"/>
</dbReference>
<dbReference type="InterPro" id="IPR019533">
    <property type="entry name" value="Peptidase_S26"/>
</dbReference>
<dbReference type="InterPro" id="IPR000223">
    <property type="entry name" value="Pept_S26A_signal_pept_1"/>
</dbReference>
<name>A0A4Q7P3D3_9FIRM</name>
<keyword evidence="7" id="KW-0812">Transmembrane</keyword>
<dbReference type="PANTHER" id="PTHR43390">
    <property type="entry name" value="SIGNAL PEPTIDASE I"/>
    <property type="match status" value="1"/>
</dbReference>
<comment type="similarity">
    <text evidence="3 7">Belongs to the peptidase S26 family.</text>
</comment>
<dbReference type="RefSeq" id="WP_130435548.1">
    <property type="nucleotide sequence ID" value="NZ_SGXF01000004.1"/>
</dbReference>
<dbReference type="GO" id="GO:0004252">
    <property type="term" value="F:serine-type endopeptidase activity"/>
    <property type="evidence" value="ECO:0007669"/>
    <property type="project" value="InterPro"/>
</dbReference>
<comment type="catalytic activity">
    <reaction evidence="1 7">
        <text>Cleavage of hydrophobic, N-terminal signal or leader sequences from secreted and periplasmic proteins.</text>
        <dbReference type="EC" id="3.4.21.89"/>
    </reaction>
</comment>
<evidence type="ECO:0000256" key="3">
    <source>
        <dbReference type="ARBA" id="ARBA00009370"/>
    </source>
</evidence>
<dbReference type="Proteomes" id="UP000292927">
    <property type="component" value="Unassembled WGS sequence"/>
</dbReference>
<sequence length="184" mass="21219">MKEKEESKTEKKDTKKEILSWVITIGVAVVIALLIDSFIIVNASIPSGSMENTIMTGDRVMGFRLYYLFADPKRGDIIVFEYPDDESKLFIKRIIGEPGDKVEIKEGKVYINDSDVPLDEPYLKDSSDTRSFGPYQVPEDCYFVMGDNRILSGDARFWTNTYVRRDQIKGKALFRYWKGFKWLG</sequence>
<dbReference type="OrthoDB" id="9802919at2"/>
<protein>
    <recommendedName>
        <fullName evidence="4 7">Signal peptidase I</fullName>
        <ecNumber evidence="4 7">3.4.21.89</ecNumber>
    </recommendedName>
</protein>
<keyword evidence="7" id="KW-0472">Membrane</keyword>
<keyword evidence="7" id="KW-0645">Protease</keyword>
<keyword evidence="10" id="KW-1185">Reference proteome</keyword>